<evidence type="ECO:0000313" key="2">
    <source>
        <dbReference type="EMBL" id="KMU80853.1"/>
    </source>
</evidence>
<name>A0A0J8RAG2_COCIT</name>
<feature type="region of interest" description="Disordered" evidence="1">
    <location>
        <begin position="122"/>
        <end position="166"/>
    </location>
</feature>
<feature type="compositionally biased region" description="Basic residues" evidence="1">
    <location>
        <begin position="126"/>
        <end position="141"/>
    </location>
</feature>
<evidence type="ECO:0000313" key="3">
    <source>
        <dbReference type="Proteomes" id="UP000054559"/>
    </source>
</evidence>
<dbReference type="EMBL" id="DS268193">
    <property type="protein sequence ID" value="KMU80853.1"/>
    <property type="molecule type" value="Genomic_DNA"/>
</dbReference>
<accession>A0A0J8RAG2</accession>
<sequence>MNITGNILLLNSVMAMTYYKYVTVNINNMKLVLDISVMIRSNYFDLINAPDCSISTASISAATTCYLHSVSALPTTSAAAPSPLLSHTTISLSLSNANRVSTCQMTDIRAPVWFTKLVLKKQEEKKKKKKKKKKREKKKEKKNNNNNKNNNNDENNNNNKNDELAI</sequence>
<dbReference type="AlphaFoldDB" id="A0A0J8RAG2"/>
<dbReference type="Proteomes" id="UP000054559">
    <property type="component" value="Unassembled WGS sequence"/>
</dbReference>
<protein>
    <submittedName>
        <fullName evidence="2">Uncharacterized protein</fullName>
    </submittedName>
</protein>
<organism evidence="2 3">
    <name type="scientific">Coccidioides immitis RMSCC 3703</name>
    <dbReference type="NCBI Taxonomy" id="454286"/>
    <lineage>
        <taxon>Eukaryota</taxon>
        <taxon>Fungi</taxon>
        <taxon>Dikarya</taxon>
        <taxon>Ascomycota</taxon>
        <taxon>Pezizomycotina</taxon>
        <taxon>Eurotiomycetes</taxon>
        <taxon>Eurotiomycetidae</taxon>
        <taxon>Onygenales</taxon>
        <taxon>Onygenaceae</taxon>
        <taxon>Coccidioides</taxon>
    </lineage>
</organism>
<proteinExistence type="predicted"/>
<evidence type="ECO:0000256" key="1">
    <source>
        <dbReference type="SAM" id="MobiDB-lite"/>
    </source>
</evidence>
<reference evidence="3" key="1">
    <citation type="journal article" date="2010" name="Genome Res.">
        <title>Population genomic sequencing of Coccidioides fungi reveals recent hybridization and transposon control.</title>
        <authorList>
            <person name="Neafsey D.E."/>
            <person name="Barker B.M."/>
            <person name="Sharpton T.J."/>
            <person name="Stajich J.E."/>
            <person name="Park D.J."/>
            <person name="Whiston E."/>
            <person name="Hung C.-Y."/>
            <person name="McMahan C."/>
            <person name="White J."/>
            <person name="Sykes S."/>
            <person name="Heiman D."/>
            <person name="Young S."/>
            <person name="Zeng Q."/>
            <person name="Abouelleil A."/>
            <person name="Aftuck L."/>
            <person name="Bessette D."/>
            <person name="Brown A."/>
            <person name="FitzGerald M."/>
            <person name="Lui A."/>
            <person name="Macdonald J.P."/>
            <person name="Priest M."/>
            <person name="Orbach M.J."/>
            <person name="Galgiani J.N."/>
            <person name="Kirkland T.N."/>
            <person name="Cole G.T."/>
            <person name="Birren B.W."/>
            <person name="Henn M.R."/>
            <person name="Taylor J.W."/>
            <person name="Rounsley S.D."/>
        </authorList>
    </citation>
    <scope>NUCLEOTIDE SEQUENCE [LARGE SCALE GENOMIC DNA]</scope>
    <source>
        <strain evidence="3">RMSCC 3703</strain>
    </source>
</reference>
<feature type="compositionally biased region" description="Low complexity" evidence="1">
    <location>
        <begin position="144"/>
        <end position="159"/>
    </location>
</feature>
<dbReference type="Gene3D" id="1.25.40.1010">
    <property type="match status" value="1"/>
</dbReference>
<gene>
    <name evidence="2" type="ORF">CISG_08524</name>
</gene>